<organism evidence="2 3">
    <name type="scientific">Trichoplax adhaerens</name>
    <name type="common">Trichoplax reptans</name>
    <dbReference type="NCBI Taxonomy" id="10228"/>
    <lineage>
        <taxon>Eukaryota</taxon>
        <taxon>Metazoa</taxon>
        <taxon>Placozoa</taxon>
        <taxon>Uniplacotomia</taxon>
        <taxon>Trichoplacea</taxon>
        <taxon>Trichoplacidae</taxon>
        <taxon>Trichoplax</taxon>
    </lineage>
</organism>
<feature type="region of interest" description="Disordered" evidence="1">
    <location>
        <begin position="427"/>
        <end position="447"/>
    </location>
</feature>
<feature type="region of interest" description="Disordered" evidence="1">
    <location>
        <begin position="204"/>
        <end position="236"/>
    </location>
</feature>
<reference evidence="2 3" key="1">
    <citation type="journal article" date="2008" name="Nature">
        <title>The Trichoplax genome and the nature of placozoans.</title>
        <authorList>
            <person name="Srivastava M."/>
            <person name="Begovic E."/>
            <person name="Chapman J."/>
            <person name="Putnam N.H."/>
            <person name="Hellsten U."/>
            <person name="Kawashima T."/>
            <person name="Kuo A."/>
            <person name="Mitros T."/>
            <person name="Salamov A."/>
            <person name="Carpenter M.L."/>
            <person name="Signorovitch A.Y."/>
            <person name="Moreno M.A."/>
            <person name="Kamm K."/>
            <person name="Grimwood J."/>
            <person name="Schmutz J."/>
            <person name="Shapiro H."/>
            <person name="Grigoriev I.V."/>
            <person name="Buss L.W."/>
            <person name="Schierwater B."/>
            <person name="Dellaporta S.L."/>
            <person name="Rokhsar D.S."/>
        </authorList>
    </citation>
    <scope>NUCLEOTIDE SEQUENCE [LARGE SCALE GENOMIC DNA]</scope>
    <source>
        <strain evidence="2 3">Grell-BS-1999</strain>
    </source>
</reference>
<keyword evidence="3" id="KW-1185">Reference proteome</keyword>
<dbReference type="Proteomes" id="UP000009022">
    <property type="component" value="Unassembled WGS sequence"/>
</dbReference>
<feature type="compositionally biased region" description="Acidic residues" evidence="1">
    <location>
        <begin position="435"/>
        <end position="447"/>
    </location>
</feature>
<evidence type="ECO:0008006" key="4">
    <source>
        <dbReference type="Google" id="ProtNLM"/>
    </source>
</evidence>
<dbReference type="PANTHER" id="PTHR16124:SF3">
    <property type="entry name" value="MIS18-BINDING PROTEIN 1"/>
    <property type="match status" value="1"/>
</dbReference>
<dbReference type="RefSeq" id="XP_002113309.1">
    <property type="nucleotide sequence ID" value="XM_002113273.1"/>
</dbReference>
<dbReference type="InterPro" id="IPR009057">
    <property type="entry name" value="Homeodomain-like_sf"/>
</dbReference>
<evidence type="ECO:0000256" key="1">
    <source>
        <dbReference type="SAM" id="MobiDB-lite"/>
    </source>
</evidence>
<dbReference type="SUPFAM" id="SSF46689">
    <property type="entry name" value="Homeodomain-like"/>
    <property type="match status" value="1"/>
</dbReference>
<dbReference type="KEGG" id="tad:TRIADDRAFT_57331"/>
<sequence>MDLSSSSPLSTNHLALSHFDDCNRQNESIPNDILVSEKTDCGAVHCTYAHTLSDSDEDVVIDDLDNCDQKDSLDSITISPPNVSLTEICQKLAARLSNVDSSGSMYTDAYEDEIVKESPLNSGIGMKLEDRMILPKADVVLHSDKESPAKQKKKQMKTKSTVTRSGRKIIPPLDYWRGERIREVCGEVRVSVGSKPSAQIHFINYSKKNGNGNSTPTESDFPNKQRRTAKRRSSQTTWSKDRLNLLYSCAADVCPSTARYWQKVAKRVGNCTADECRKLYQDKFSRENYKKSNKAASKLTNLKKGRKGVRRILNEQAKDHEDDLFESSPYRNSKSLKLQLSDSLDETDGDEKCIKNQKNESSDIEKSNSLNDSLCLLEPVNRDKIDTYIHKIKHGRKGRRRKILPLKKKLTYPKKISKARDIKYVFDQPSSSNSDIEEDSYFDDDDE</sequence>
<dbReference type="InParanoid" id="B3RZ53"/>
<dbReference type="EMBL" id="DS985246">
    <property type="protein sequence ID" value="EDV23783.1"/>
    <property type="molecule type" value="Genomic_DNA"/>
</dbReference>
<evidence type="ECO:0000313" key="3">
    <source>
        <dbReference type="Proteomes" id="UP000009022"/>
    </source>
</evidence>
<feature type="compositionally biased region" description="Polar residues" evidence="1">
    <location>
        <begin position="206"/>
        <end position="222"/>
    </location>
</feature>
<gene>
    <name evidence="2" type="ORF">TRIADDRAFT_57331</name>
</gene>
<dbReference type="OrthoDB" id="118550at2759"/>
<proteinExistence type="predicted"/>
<dbReference type="InterPro" id="IPR039110">
    <property type="entry name" value="KNL2-like"/>
</dbReference>
<evidence type="ECO:0000313" key="2">
    <source>
        <dbReference type="EMBL" id="EDV23783.1"/>
    </source>
</evidence>
<dbReference type="STRING" id="10228.B3RZ53"/>
<dbReference type="PANTHER" id="PTHR16124">
    <property type="entry name" value="MIS18-BINDING PROTEIN 1"/>
    <property type="match status" value="1"/>
</dbReference>
<feature type="compositionally biased region" description="Basic and acidic residues" evidence="1">
    <location>
        <begin position="350"/>
        <end position="366"/>
    </location>
</feature>
<accession>B3RZ53</accession>
<protein>
    <recommendedName>
        <fullName evidence="4">Myb-like domain-containing protein</fullName>
    </recommendedName>
</protein>
<dbReference type="AlphaFoldDB" id="B3RZ53"/>
<name>B3RZ53_TRIAD</name>
<feature type="region of interest" description="Disordered" evidence="1">
    <location>
        <begin position="336"/>
        <end position="366"/>
    </location>
</feature>
<dbReference type="CTD" id="6754882"/>
<dbReference type="HOGENOM" id="CLU_613003_0_0_1"/>
<dbReference type="GeneID" id="6754882"/>
<feature type="compositionally biased region" description="Basic residues" evidence="1">
    <location>
        <begin position="224"/>
        <end position="233"/>
    </location>
</feature>
<dbReference type="Gene3D" id="1.10.10.60">
    <property type="entry name" value="Homeodomain-like"/>
    <property type="match status" value="1"/>
</dbReference>
<feature type="region of interest" description="Disordered" evidence="1">
    <location>
        <begin position="145"/>
        <end position="164"/>
    </location>
</feature>